<feature type="non-terminal residue" evidence="15">
    <location>
        <position position="1"/>
    </location>
</feature>
<dbReference type="GO" id="GO:0005912">
    <property type="term" value="C:adherens junction"/>
    <property type="evidence" value="ECO:0007669"/>
    <property type="project" value="TreeGrafter"/>
</dbReference>
<protein>
    <recommendedName>
        <fullName evidence="17">Cadherin-like protein</fullName>
    </recommendedName>
</protein>
<evidence type="ECO:0000256" key="6">
    <source>
        <dbReference type="ARBA" id="ARBA00022989"/>
    </source>
</evidence>
<evidence type="ECO:0000256" key="1">
    <source>
        <dbReference type="ARBA" id="ARBA00004167"/>
    </source>
</evidence>
<dbReference type="PROSITE" id="PS50268">
    <property type="entry name" value="CADHERIN_2"/>
    <property type="match status" value="2"/>
</dbReference>
<keyword evidence="7 11" id="KW-0472">Membrane</keyword>
<comment type="subcellular location">
    <subcellularLocation>
        <location evidence="1">Membrane</location>
        <topology evidence="1">Single-pass membrane protein</topology>
    </subcellularLocation>
</comment>
<evidence type="ECO:0000256" key="8">
    <source>
        <dbReference type="PROSITE-ProRule" id="PRU00043"/>
    </source>
</evidence>
<dbReference type="GO" id="GO:0000902">
    <property type="term" value="P:cell morphogenesis"/>
    <property type="evidence" value="ECO:0007669"/>
    <property type="project" value="TreeGrafter"/>
</dbReference>
<feature type="domain" description="Cadherin" evidence="13">
    <location>
        <begin position="78"/>
        <end position="190"/>
    </location>
</feature>
<feature type="domain" description="Cadherin" evidence="13">
    <location>
        <begin position="1"/>
        <end position="69"/>
    </location>
</feature>
<evidence type="ECO:0000256" key="10">
    <source>
        <dbReference type="RuleBase" id="RU004357"/>
    </source>
</evidence>
<dbReference type="SUPFAM" id="SSF49313">
    <property type="entry name" value="Cadherin-like"/>
    <property type="match status" value="1"/>
</dbReference>
<dbReference type="InterPro" id="IPR039808">
    <property type="entry name" value="Cadherin"/>
</dbReference>
<reference evidence="15" key="1">
    <citation type="submission" date="2021-02" db="EMBL/GenBank/DDBJ databases">
        <authorList>
            <person name="Nowell W R."/>
        </authorList>
    </citation>
    <scope>NUCLEOTIDE SEQUENCE</scope>
</reference>
<dbReference type="InterPro" id="IPR015919">
    <property type="entry name" value="Cadherin-like_sf"/>
</dbReference>
<dbReference type="AlphaFoldDB" id="A0A8S2IN12"/>
<evidence type="ECO:0000259" key="12">
    <source>
        <dbReference type="PROSITE" id="PS50025"/>
    </source>
</evidence>
<evidence type="ECO:0000256" key="3">
    <source>
        <dbReference type="ARBA" id="ARBA00022729"/>
    </source>
</evidence>
<feature type="disulfide bond" evidence="9">
    <location>
        <begin position="754"/>
        <end position="781"/>
    </location>
</feature>
<sequence length="977" mass="107405">FSFMMISDNSADSTRTVYQATAQLYVVSYMSYETLSTYNLELFAFDTQNLAKINVTVILLPQNTFPPRFQLMPGFVDYSYTVTENQAYAYLNPSVIILFIIAIDPDIPPTGIVYSIVNTLGQNLSSLFLNQSNNQSALGIGAPGLSRDKPFGYPVYNLSINATDNFGTGLSGYVSVTINVIDVNNNAPYPSNPPWLISDGVLNPTIPITFQDVDDPLLNHTIPFSVNVLTSPFSISPASGGNGTFVLTYNGILNRTQTKNITVSINASDVQGVSQVWSIPIIVRPTTNNYRLTDGYKIISVLYVNGYNNALTNQALGSIYVNDLDDWSRATNSYQVISSTAGTFTANSSGLNGYLAASSTLYPGSYTVQTRVVKNSFTATGTVDLDVQSVDSEFVRQAATIRIQGEYPESLIDPTFGRRTNKLRSALAQILIVTVDTIQILTIRSAPSTQIMNPLLPPLPFDQQKQQALTDVIFYVPNMAKELIENTLNTNLALFLSRYGIRATASGPNPCTNYGCPTGTTCRYDRTIQPLPYLVDTNLTSFVGINILDSADCVNSSTSVQPPSSLAADCITYSYNNSTYCPCTALQSYAPLGPYCEVLGRTFNANGGGYASFSGSAISNLSPTRFSFDFASRSPLRNGLLLLYGKNTPSVDDYFWTAIEIYNSQLRFHFGETISDTNRALNASTWYHVEYQFVGNTVLVSVNDCLYSSNVSNTTSTAYDPNVVQLYLGGLPAIGSTISDLYPSLMTVNTFNGCIRNVHSNGFYVDMSKAQTSTNSDYGQCSCTITNSCTTAVQPFINSVIVPWYTWLIIALVLLILATIIALGLLTCVRKRQQKKTLMSLYPDDIRENIIDYKETAGEEDHSAYNLGVLKKPVYAPTDDEIMSRMSMQNMGFTPMSNRRPSLGIYIEDKLIEQQATTIPYANDSQLHYTYEGEGSIVSDLSSIQSNESIDEHDYRFLYSWGPKFSRLADLYGGDDD</sequence>
<evidence type="ECO:0000256" key="5">
    <source>
        <dbReference type="ARBA" id="ARBA00022837"/>
    </source>
</evidence>
<feature type="transmembrane region" description="Helical" evidence="11">
    <location>
        <begin position="804"/>
        <end position="829"/>
    </location>
</feature>
<evidence type="ECO:0000256" key="7">
    <source>
        <dbReference type="ARBA" id="ARBA00023136"/>
    </source>
</evidence>
<evidence type="ECO:0000313" key="16">
    <source>
        <dbReference type="Proteomes" id="UP000682733"/>
    </source>
</evidence>
<dbReference type="InterPro" id="IPR001791">
    <property type="entry name" value="Laminin_G"/>
</dbReference>
<keyword evidence="3" id="KW-0732">Signal</keyword>
<dbReference type="GO" id="GO:0034332">
    <property type="term" value="P:adherens junction organization"/>
    <property type="evidence" value="ECO:0007669"/>
    <property type="project" value="TreeGrafter"/>
</dbReference>
<dbReference type="InterPro" id="IPR002126">
    <property type="entry name" value="Cadherin-like_dom"/>
</dbReference>
<dbReference type="GO" id="GO:0016477">
    <property type="term" value="P:cell migration"/>
    <property type="evidence" value="ECO:0007669"/>
    <property type="project" value="TreeGrafter"/>
</dbReference>
<dbReference type="SMART" id="SM00112">
    <property type="entry name" value="CA"/>
    <property type="match status" value="1"/>
</dbReference>
<evidence type="ECO:0008006" key="17">
    <source>
        <dbReference type="Google" id="ProtNLM"/>
    </source>
</evidence>
<dbReference type="Gene3D" id="4.10.900.10">
    <property type="entry name" value="TCF3-CBD (Catenin binding domain)"/>
    <property type="match status" value="1"/>
</dbReference>
<dbReference type="GO" id="GO:0005509">
    <property type="term" value="F:calcium ion binding"/>
    <property type="evidence" value="ECO:0007669"/>
    <property type="project" value="UniProtKB-UniRule"/>
</dbReference>
<dbReference type="InterPro" id="IPR013320">
    <property type="entry name" value="ConA-like_dom_sf"/>
</dbReference>
<dbReference type="PANTHER" id="PTHR24027:SF422">
    <property type="entry name" value="CADHERIN DOMAIN-CONTAINING PROTEIN"/>
    <property type="match status" value="1"/>
</dbReference>
<dbReference type="CDD" id="cd11304">
    <property type="entry name" value="Cadherin_repeat"/>
    <property type="match status" value="1"/>
</dbReference>
<organism evidence="15 16">
    <name type="scientific">Didymodactylos carnosus</name>
    <dbReference type="NCBI Taxonomy" id="1234261"/>
    <lineage>
        <taxon>Eukaryota</taxon>
        <taxon>Metazoa</taxon>
        <taxon>Spiralia</taxon>
        <taxon>Gnathifera</taxon>
        <taxon>Rotifera</taxon>
        <taxon>Eurotatoria</taxon>
        <taxon>Bdelloidea</taxon>
        <taxon>Philodinida</taxon>
        <taxon>Philodinidae</taxon>
        <taxon>Didymodactylos</taxon>
    </lineage>
</organism>
<dbReference type="GO" id="GO:0016339">
    <property type="term" value="P:calcium-dependent cell-cell adhesion via plasma membrane cell adhesion molecules"/>
    <property type="evidence" value="ECO:0007669"/>
    <property type="project" value="TreeGrafter"/>
</dbReference>
<evidence type="ECO:0000256" key="11">
    <source>
        <dbReference type="SAM" id="Phobius"/>
    </source>
</evidence>
<dbReference type="Pfam" id="PF01049">
    <property type="entry name" value="CADH_Y-type_LIR"/>
    <property type="match status" value="1"/>
</dbReference>
<keyword evidence="6 11" id="KW-1133">Transmembrane helix</keyword>
<dbReference type="SUPFAM" id="SSF49899">
    <property type="entry name" value="Concanavalin A-like lectins/glucanases"/>
    <property type="match status" value="1"/>
</dbReference>
<dbReference type="GO" id="GO:0016342">
    <property type="term" value="C:catenin complex"/>
    <property type="evidence" value="ECO:0007669"/>
    <property type="project" value="TreeGrafter"/>
</dbReference>
<evidence type="ECO:0000313" key="15">
    <source>
        <dbReference type="EMBL" id="CAF3767214.1"/>
    </source>
</evidence>
<dbReference type="Pfam" id="PF00054">
    <property type="entry name" value="Laminin_G_1"/>
    <property type="match status" value="1"/>
</dbReference>
<evidence type="ECO:0000313" key="14">
    <source>
        <dbReference type="EMBL" id="CAF0997650.1"/>
    </source>
</evidence>
<dbReference type="CDD" id="cd00110">
    <property type="entry name" value="LamG"/>
    <property type="match status" value="1"/>
</dbReference>
<dbReference type="Proteomes" id="UP000682733">
    <property type="component" value="Unassembled WGS sequence"/>
</dbReference>
<dbReference type="EMBL" id="CAJOBA010006234">
    <property type="protein sequence ID" value="CAF3767214.1"/>
    <property type="molecule type" value="Genomic_DNA"/>
</dbReference>
<accession>A0A8S2IN12</accession>
<keyword evidence="4" id="KW-0677">Repeat</keyword>
<keyword evidence="5 8" id="KW-0106">Calcium</keyword>
<dbReference type="InterPro" id="IPR000233">
    <property type="entry name" value="Cadherin_Y-type_LIR"/>
</dbReference>
<keyword evidence="9" id="KW-1015">Disulfide bond</keyword>
<evidence type="ECO:0000259" key="13">
    <source>
        <dbReference type="PROSITE" id="PS50268"/>
    </source>
</evidence>
<dbReference type="GO" id="GO:0007043">
    <property type="term" value="P:cell-cell junction assembly"/>
    <property type="evidence" value="ECO:0007669"/>
    <property type="project" value="TreeGrafter"/>
</dbReference>
<dbReference type="PROSITE" id="PS50025">
    <property type="entry name" value="LAM_G_DOMAIN"/>
    <property type="match status" value="1"/>
</dbReference>
<comment type="caution">
    <text evidence="15">The sequence shown here is derived from an EMBL/GenBank/DDBJ whole genome shotgun (WGS) entry which is preliminary data.</text>
</comment>
<comment type="function">
    <text evidence="10">Cadherins are calcium-dependent cell adhesion proteins.</text>
</comment>
<proteinExistence type="predicted"/>
<keyword evidence="2 11" id="KW-0812">Transmembrane</keyword>
<dbReference type="GO" id="GO:0045296">
    <property type="term" value="F:cadherin binding"/>
    <property type="evidence" value="ECO:0007669"/>
    <property type="project" value="TreeGrafter"/>
</dbReference>
<dbReference type="Gene3D" id="2.60.120.200">
    <property type="match status" value="1"/>
</dbReference>
<dbReference type="Gene3D" id="2.60.40.60">
    <property type="entry name" value="Cadherins"/>
    <property type="match status" value="1"/>
</dbReference>
<dbReference type="SMART" id="SM00282">
    <property type="entry name" value="LamG"/>
    <property type="match status" value="1"/>
</dbReference>
<feature type="domain" description="Laminin G" evidence="12">
    <location>
        <begin position="600"/>
        <end position="781"/>
    </location>
</feature>
<dbReference type="InterPro" id="IPR027397">
    <property type="entry name" value="Catenin-bd_sf"/>
</dbReference>
<dbReference type="PANTHER" id="PTHR24027">
    <property type="entry name" value="CADHERIN-23"/>
    <property type="match status" value="1"/>
</dbReference>
<dbReference type="Proteomes" id="UP000677228">
    <property type="component" value="Unassembled WGS sequence"/>
</dbReference>
<dbReference type="GO" id="GO:0007156">
    <property type="term" value="P:homophilic cell adhesion via plasma membrane adhesion molecules"/>
    <property type="evidence" value="ECO:0007669"/>
    <property type="project" value="InterPro"/>
</dbReference>
<dbReference type="EMBL" id="CAJNOK010006229">
    <property type="protein sequence ID" value="CAF0997650.1"/>
    <property type="molecule type" value="Genomic_DNA"/>
</dbReference>
<name>A0A8S2IN12_9BILA</name>
<gene>
    <name evidence="14" type="ORF">OVA965_LOCUS14397</name>
    <name evidence="15" type="ORF">TMI583_LOCUS14396</name>
</gene>
<evidence type="ECO:0000256" key="2">
    <source>
        <dbReference type="ARBA" id="ARBA00022692"/>
    </source>
</evidence>
<dbReference type="GO" id="GO:0008013">
    <property type="term" value="F:beta-catenin binding"/>
    <property type="evidence" value="ECO:0007669"/>
    <property type="project" value="TreeGrafter"/>
</dbReference>
<evidence type="ECO:0000256" key="4">
    <source>
        <dbReference type="ARBA" id="ARBA00022737"/>
    </source>
</evidence>
<dbReference type="GO" id="GO:0044331">
    <property type="term" value="P:cell-cell adhesion mediated by cadherin"/>
    <property type="evidence" value="ECO:0007669"/>
    <property type="project" value="TreeGrafter"/>
</dbReference>
<evidence type="ECO:0000256" key="9">
    <source>
        <dbReference type="PROSITE-ProRule" id="PRU00122"/>
    </source>
</evidence>